<proteinExistence type="predicted"/>
<dbReference type="EMBL" id="JAGGJX010000003">
    <property type="protein sequence ID" value="MBP1855362.1"/>
    <property type="molecule type" value="Genomic_DNA"/>
</dbReference>
<sequence>MINLTLMSNKGKIHINSGEVKDTLCLRPDFDYVQDISNTINQDQILVFDCQLTGNKFDIDDIDIEELLEELSEEIDESYFNILFEDIRAYLKDISDEIEADLQENYALDNIRCYFDIYNINQEFTDFKFVFLVSFKDIKISSLANLAKIVSKRQLVGASKFYS</sequence>
<comment type="caution">
    <text evidence="1">The sequence shown here is derived from an EMBL/GenBank/DDBJ whole genome shotgun (WGS) entry which is preliminary data.</text>
</comment>
<reference evidence="1 2" key="1">
    <citation type="submission" date="2021-03" db="EMBL/GenBank/DDBJ databases">
        <title>Genomic Encyclopedia of Type Strains, Phase IV (KMG-IV): sequencing the most valuable type-strain genomes for metagenomic binning, comparative biology and taxonomic classification.</title>
        <authorList>
            <person name="Goeker M."/>
        </authorList>
    </citation>
    <scope>NUCLEOTIDE SEQUENCE [LARGE SCALE GENOMIC DNA]</scope>
    <source>
        <strain evidence="1 2">DSM 1289</strain>
    </source>
</reference>
<evidence type="ECO:0000313" key="1">
    <source>
        <dbReference type="EMBL" id="MBP1855362.1"/>
    </source>
</evidence>
<organism evidence="1 2">
    <name type="scientific">Metaclostridioides mangenotii</name>
    <dbReference type="NCBI Taxonomy" id="1540"/>
    <lineage>
        <taxon>Bacteria</taxon>
        <taxon>Bacillati</taxon>
        <taxon>Bacillota</taxon>
        <taxon>Clostridia</taxon>
        <taxon>Peptostreptococcales</taxon>
        <taxon>Peptostreptococcaceae</taxon>
        <taxon>Metaclostridioides</taxon>
    </lineage>
</organism>
<protein>
    <submittedName>
        <fullName evidence="1">Uncharacterized protein</fullName>
    </submittedName>
</protein>
<evidence type="ECO:0000313" key="2">
    <source>
        <dbReference type="Proteomes" id="UP000767291"/>
    </source>
</evidence>
<keyword evidence="2" id="KW-1185">Reference proteome</keyword>
<gene>
    <name evidence="1" type="ORF">J2Z43_001757</name>
</gene>
<name>A0ABS4EBP5_9FIRM</name>
<dbReference type="Proteomes" id="UP000767291">
    <property type="component" value="Unassembled WGS sequence"/>
</dbReference>
<accession>A0ABS4EBP5</accession>
<dbReference type="RefSeq" id="WP_027702846.1">
    <property type="nucleotide sequence ID" value="NZ_BAAACS010000012.1"/>
</dbReference>